<name>M5RXE7_9BACT</name>
<sequence>MSANRMACHPRDKTKQQKAAALYGVGRFFFCVSEQNMGTEQNAD</sequence>
<protein>
    <submittedName>
        <fullName evidence="1">Uncharacterized protein</fullName>
    </submittedName>
</protein>
<evidence type="ECO:0000313" key="2">
    <source>
        <dbReference type="Proteomes" id="UP000011991"/>
    </source>
</evidence>
<dbReference type="PATRIC" id="fig|1265738.3.peg.2994"/>
<reference evidence="1 2" key="1">
    <citation type="journal article" date="2013" name="Mar. Genomics">
        <title>Expression of sulfatases in Rhodopirellula baltica and the diversity of sulfatases in the genus Rhodopirellula.</title>
        <authorList>
            <person name="Wegner C.E."/>
            <person name="Richter-Heitmann T."/>
            <person name="Klindworth A."/>
            <person name="Klockow C."/>
            <person name="Richter M."/>
            <person name="Achstetter T."/>
            <person name="Glockner F.O."/>
            <person name="Harder J."/>
        </authorList>
    </citation>
    <scope>NUCLEOTIDE SEQUENCE [LARGE SCALE GENOMIC DNA]</scope>
    <source>
        <strain evidence="1 2">SM1</strain>
    </source>
</reference>
<dbReference type="AlphaFoldDB" id="M5RXE7"/>
<proteinExistence type="predicted"/>
<accession>M5RXE7</accession>
<dbReference type="EMBL" id="ANOG01000429">
    <property type="protein sequence ID" value="EMI20082.1"/>
    <property type="molecule type" value="Genomic_DNA"/>
</dbReference>
<organism evidence="1 2">
    <name type="scientific">Rhodopirellula maiorica SM1</name>
    <dbReference type="NCBI Taxonomy" id="1265738"/>
    <lineage>
        <taxon>Bacteria</taxon>
        <taxon>Pseudomonadati</taxon>
        <taxon>Planctomycetota</taxon>
        <taxon>Planctomycetia</taxon>
        <taxon>Pirellulales</taxon>
        <taxon>Pirellulaceae</taxon>
        <taxon>Novipirellula</taxon>
    </lineage>
</organism>
<dbReference type="Proteomes" id="UP000011991">
    <property type="component" value="Unassembled WGS sequence"/>
</dbReference>
<comment type="caution">
    <text evidence="1">The sequence shown here is derived from an EMBL/GenBank/DDBJ whole genome shotgun (WGS) entry which is preliminary data.</text>
</comment>
<gene>
    <name evidence="1" type="ORF">RMSM_02996</name>
</gene>
<keyword evidence="2" id="KW-1185">Reference proteome</keyword>
<evidence type="ECO:0000313" key="1">
    <source>
        <dbReference type="EMBL" id="EMI20082.1"/>
    </source>
</evidence>